<dbReference type="Pfam" id="PF26116">
    <property type="entry name" value="FAM13A"/>
    <property type="match status" value="1"/>
</dbReference>
<gene>
    <name evidence="5" type="primary">Fam13a</name>
    <name evidence="5" type="ORF">GTO93_0005293</name>
</gene>
<comment type="caution">
    <text evidence="5">The sequence shown here is derived from an EMBL/GenBank/DDBJ whole genome shotgun (WGS) entry which is preliminary data.</text>
</comment>
<keyword evidence="2" id="KW-0175">Coiled coil</keyword>
<evidence type="ECO:0000256" key="2">
    <source>
        <dbReference type="SAM" id="Coils"/>
    </source>
</evidence>
<sequence length="380" mass="44266">PKTSRLLHHITDGGNPQPSPRCFSQSQRFNTDPESAPSPPCSQQFRMSWGVVRGDPPETAKEPVSVTLLTKHIQNVKKKIKKYEEKFEQERKYRPSHNDKTANPEIFKLMNDLAKSRKQLKDLKLKMSVKELEQGRQQRELCSMKSGQHGAVALQQKPCLEETVESLIMRLKEKRTVLGLPENMKEMTQKQMALEKVTLQKCLLYFESLHGRPGTKQERNLMKPFYDRYRMIKQFLCEASSITTIEEEGSDEENMQHNPLPPSRIISQNSSEESLCLYEEDNELAFVSPLDEMKAIRQTVVTMSSLHEASMPELLEHLRETRAEKKRLRKTLRDFEDQFLRQMGRTAQKEDRTLIAEEYCEFKQIKAKLRLLEVLVSKKE</sequence>
<comment type="similarity">
    <text evidence="1">Belongs to the FAM13 family.</text>
</comment>
<proteinExistence type="inferred from homology"/>
<feature type="region of interest" description="Disordered" evidence="3">
    <location>
        <begin position="1"/>
        <end position="42"/>
    </location>
</feature>
<name>A0ABS2XRT1_POLSP</name>
<dbReference type="PANTHER" id="PTHR15904">
    <property type="entry name" value="FAM13"/>
    <property type="match status" value="1"/>
</dbReference>
<feature type="compositionally biased region" description="Polar residues" evidence="3">
    <location>
        <begin position="22"/>
        <end position="33"/>
    </location>
</feature>
<evidence type="ECO:0000313" key="5">
    <source>
        <dbReference type="EMBL" id="MBN3276932.1"/>
    </source>
</evidence>
<keyword evidence="6" id="KW-1185">Reference proteome</keyword>
<dbReference type="Proteomes" id="UP001166093">
    <property type="component" value="Unassembled WGS sequence"/>
</dbReference>
<evidence type="ECO:0000256" key="1">
    <source>
        <dbReference type="ARBA" id="ARBA00007549"/>
    </source>
</evidence>
<organism evidence="5 6">
    <name type="scientific">Polyodon spathula</name>
    <name type="common">North American paddlefish</name>
    <name type="synonym">Squalus spathula</name>
    <dbReference type="NCBI Taxonomy" id="7913"/>
    <lineage>
        <taxon>Eukaryota</taxon>
        <taxon>Metazoa</taxon>
        <taxon>Chordata</taxon>
        <taxon>Craniata</taxon>
        <taxon>Vertebrata</taxon>
        <taxon>Euteleostomi</taxon>
        <taxon>Actinopterygii</taxon>
        <taxon>Chondrostei</taxon>
        <taxon>Acipenseriformes</taxon>
        <taxon>Polyodontidae</taxon>
        <taxon>Polyodon</taxon>
    </lineage>
</organism>
<accession>A0ABS2XRT1</accession>
<dbReference type="InterPro" id="IPR059029">
    <property type="entry name" value="FAM13A_dom"/>
</dbReference>
<dbReference type="PANTHER" id="PTHR15904:SF19">
    <property type="entry name" value="PROTEIN FAM13C"/>
    <property type="match status" value="1"/>
</dbReference>
<feature type="domain" description="FAM13A-like" evidence="4">
    <location>
        <begin position="310"/>
        <end position="379"/>
    </location>
</feature>
<feature type="coiled-coil region" evidence="2">
    <location>
        <begin position="311"/>
        <end position="338"/>
    </location>
</feature>
<dbReference type="InterPro" id="IPR039102">
    <property type="entry name" value="FAM13"/>
</dbReference>
<feature type="non-terminal residue" evidence="5">
    <location>
        <position position="1"/>
    </location>
</feature>
<evidence type="ECO:0000313" key="6">
    <source>
        <dbReference type="Proteomes" id="UP001166093"/>
    </source>
</evidence>
<dbReference type="EMBL" id="JAAWVQ010064110">
    <property type="protein sequence ID" value="MBN3276932.1"/>
    <property type="molecule type" value="Genomic_DNA"/>
</dbReference>
<evidence type="ECO:0000259" key="4">
    <source>
        <dbReference type="Pfam" id="PF26116"/>
    </source>
</evidence>
<reference evidence="5" key="1">
    <citation type="journal article" date="2021" name="Cell">
        <title>Tracing the genetic footprints of vertebrate landing in non-teleost ray-finned fishes.</title>
        <authorList>
            <person name="Bi X."/>
            <person name="Wang K."/>
            <person name="Yang L."/>
            <person name="Pan H."/>
            <person name="Jiang H."/>
            <person name="Wei Q."/>
            <person name="Fang M."/>
            <person name="Yu H."/>
            <person name="Zhu C."/>
            <person name="Cai Y."/>
            <person name="He Y."/>
            <person name="Gan X."/>
            <person name="Zeng H."/>
            <person name="Yu D."/>
            <person name="Zhu Y."/>
            <person name="Jiang H."/>
            <person name="Qiu Q."/>
            <person name="Yang H."/>
            <person name="Zhang Y.E."/>
            <person name="Wang W."/>
            <person name="Zhu M."/>
            <person name="He S."/>
            <person name="Zhang G."/>
        </authorList>
    </citation>
    <scope>NUCLEOTIDE SEQUENCE</scope>
    <source>
        <strain evidence="5">Pddl_001</strain>
    </source>
</reference>
<evidence type="ECO:0000256" key="3">
    <source>
        <dbReference type="SAM" id="MobiDB-lite"/>
    </source>
</evidence>
<protein>
    <submittedName>
        <fullName evidence="5">FA13A protein</fullName>
    </submittedName>
</protein>
<feature type="non-terminal residue" evidence="5">
    <location>
        <position position="380"/>
    </location>
</feature>
<feature type="coiled-coil region" evidence="2">
    <location>
        <begin position="66"/>
        <end position="133"/>
    </location>
</feature>